<accession>X0Y7A8</accession>
<organism evidence="8">
    <name type="scientific">marine sediment metagenome</name>
    <dbReference type="NCBI Taxonomy" id="412755"/>
    <lineage>
        <taxon>unclassified sequences</taxon>
        <taxon>metagenomes</taxon>
        <taxon>ecological metagenomes</taxon>
    </lineage>
</organism>
<evidence type="ECO:0000256" key="7">
    <source>
        <dbReference type="SAM" id="Phobius"/>
    </source>
</evidence>
<dbReference type="GO" id="GO:0005886">
    <property type="term" value="C:plasma membrane"/>
    <property type="evidence" value="ECO:0007669"/>
    <property type="project" value="TreeGrafter"/>
</dbReference>
<dbReference type="InterPro" id="IPR006043">
    <property type="entry name" value="NCS2"/>
</dbReference>
<evidence type="ECO:0000256" key="1">
    <source>
        <dbReference type="ARBA" id="ARBA00004127"/>
    </source>
</evidence>
<evidence type="ECO:0008006" key="9">
    <source>
        <dbReference type="Google" id="ProtNLM"/>
    </source>
</evidence>
<evidence type="ECO:0000313" key="8">
    <source>
        <dbReference type="EMBL" id="GAG32771.1"/>
    </source>
</evidence>
<comment type="caution">
    <text evidence="8">The sequence shown here is derived from an EMBL/GenBank/DDBJ whole genome shotgun (WGS) entry which is preliminary data.</text>
</comment>
<keyword evidence="4 7" id="KW-0812">Transmembrane</keyword>
<keyword evidence="6 7" id="KW-0472">Membrane</keyword>
<dbReference type="PANTHER" id="PTHR43337">
    <property type="entry name" value="XANTHINE/URACIL PERMEASE C887.17-RELATED"/>
    <property type="match status" value="1"/>
</dbReference>
<gene>
    <name evidence="8" type="ORF">S01H1_72144</name>
</gene>
<keyword evidence="5 7" id="KW-1133">Transmembrane helix</keyword>
<dbReference type="EMBL" id="BARS01048090">
    <property type="protein sequence ID" value="GAG32771.1"/>
    <property type="molecule type" value="Genomic_DNA"/>
</dbReference>
<reference evidence="8" key="1">
    <citation type="journal article" date="2014" name="Front. Microbiol.">
        <title>High frequency of phylogenetically diverse reductive dehalogenase-homologous genes in deep subseafloor sedimentary metagenomes.</title>
        <authorList>
            <person name="Kawai M."/>
            <person name="Futagami T."/>
            <person name="Toyoda A."/>
            <person name="Takaki Y."/>
            <person name="Nishi S."/>
            <person name="Hori S."/>
            <person name="Arai W."/>
            <person name="Tsubouchi T."/>
            <person name="Morono Y."/>
            <person name="Uchiyama I."/>
            <person name="Ito T."/>
            <person name="Fujiyama A."/>
            <person name="Inagaki F."/>
            <person name="Takami H."/>
        </authorList>
    </citation>
    <scope>NUCLEOTIDE SEQUENCE</scope>
    <source>
        <strain evidence="8">Expedition CK06-06</strain>
    </source>
</reference>
<proteinExistence type="inferred from homology"/>
<dbReference type="GO" id="GO:0012505">
    <property type="term" value="C:endomembrane system"/>
    <property type="evidence" value="ECO:0007669"/>
    <property type="project" value="UniProtKB-SubCell"/>
</dbReference>
<evidence type="ECO:0000256" key="6">
    <source>
        <dbReference type="ARBA" id="ARBA00023136"/>
    </source>
</evidence>
<dbReference type="GO" id="GO:0005345">
    <property type="term" value="F:purine nucleobase transmembrane transporter activity"/>
    <property type="evidence" value="ECO:0007669"/>
    <property type="project" value="TreeGrafter"/>
</dbReference>
<name>X0Y7A8_9ZZZZ</name>
<feature type="transmembrane region" description="Helical" evidence="7">
    <location>
        <begin position="21"/>
        <end position="39"/>
    </location>
</feature>
<protein>
    <recommendedName>
        <fullName evidence="9">Xanthine/uracil/vitamin C permease</fullName>
    </recommendedName>
</protein>
<comment type="subcellular location">
    <subcellularLocation>
        <location evidence="1">Endomembrane system</location>
        <topology evidence="1">Multi-pass membrane protein</topology>
    </subcellularLocation>
</comment>
<comment type="similarity">
    <text evidence="2">Belongs to the nucleobase:cation symporter-2 (NCS2) (TC 2.A.40) family. Azg-like subfamily.</text>
</comment>
<dbReference type="PANTHER" id="PTHR43337:SF1">
    <property type="entry name" value="XANTHINE_URACIL PERMEASE C887.17-RELATED"/>
    <property type="match status" value="1"/>
</dbReference>
<dbReference type="AlphaFoldDB" id="X0Y7A8"/>
<feature type="transmembrane region" description="Helical" evidence="7">
    <location>
        <begin position="77"/>
        <end position="96"/>
    </location>
</feature>
<feature type="transmembrane region" description="Helical" evidence="7">
    <location>
        <begin position="102"/>
        <end position="121"/>
    </location>
</feature>
<evidence type="ECO:0000256" key="4">
    <source>
        <dbReference type="ARBA" id="ARBA00022692"/>
    </source>
</evidence>
<dbReference type="Pfam" id="PF00860">
    <property type="entry name" value="Xan_ur_permease"/>
    <property type="match status" value="1"/>
</dbReference>
<evidence type="ECO:0000256" key="2">
    <source>
        <dbReference type="ARBA" id="ARBA00005697"/>
    </source>
</evidence>
<sequence length="127" mass="13609">MKILERLFRLKQHKSSFRIELIAGATTFLTMAYIAFVNPHILGVTGMDKSALIGVTCLVTAVSTIAVGVLTNTPIAMAPGMGLNAFFAYSLVLAGIVNWETALGIVFLSGLLFLILTLLGVRQAIVR</sequence>
<dbReference type="InterPro" id="IPR045018">
    <property type="entry name" value="Azg-like"/>
</dbReference>
<feature type="transmembrane region" description="Helical" evidence="7">
    <location>
        <begin position="51"/>
        <end position="70"/>
    </location>
</feature>
<evidence type="ECO:0000256" key="5">
    <source>
        <dbReference type="ARBA" id="ARBA00022989"/>
    </source>
</evidence>
<feature type="non-terminal residue" evidence="8">
    <location>
        <position position="127"/>
    </location>
</feature>
<keyword evidence="3" id="KW-0813">Transport</keyword>
<evidence type="ECO:0000256" key="3">
    <source>
        <dbReference type="ARBA" id="ARBA00022448"/>
    </source>
</evidence>